<comment type="subcellular location">
    <subcellularLocation>
        <location evidence="1">Cytoplasm</location>
    </subcellularLocation>
</comment>
<dbReference type="InterPro" id="IPR057764">
    <property type="entry name" value="Ubiquitin_PRKD1-3_N"/>
</dbReference>
<dbReference type="Pfam" id="PF25525">
    <property type="entry name" value="Ubiquitin_PRKD1_N"/>
    <property type="match status" value="1"/>
</dbReference>
<reference evidence="11" key="1">
    <citation type="submission" date="2010-08" db="EMBL/GenBank/DDBJ databases">
        <authorList>
            <consortium name="Caenorhabditis japonica Sequencing Consortium"/>
            <person name="Wilson R.K."/>
        </authorList>
    </citation>
    <scope>NUCLEOTIDE SEQUENCE [LARGE SCALE GENOMIC DNA]</scope>
    <source>
        <strain evidence="11">DF5081</strain>
    </source>
</reference>
<feature type="region of interest" description="Disordered" evidence="8">
    <location>
        <begin position="10"/>
        <end position="90"/>
    </location>
</feature>
<keyword evidence="5" id="KW-0677">Repeat</keyword>
<keyword evidence="6" id="KW-0862">Zinc</keyword>
<dbReference type="GO" id="GO:0005829">
    <property type="term" value="C:cytosol"/>
    <property type="evidence" value="ECO:0007669"/>
    <property type="project" value="TreeGrafter"/>
</dbReference>
<keyword evidence="6" id="KW-0479">Metal-binding</keyword>
<evidence type="ECO:0000313" key="10">
    <source>
        <dbReference type="EnsemblMetazoa" id="CJA02763b.1"/>
    </source>
</evidence>
<evidence type="ECO:0000256" key="7">
    <source>
        <dbReference type="ARBA" id="ARBA00022777"/>
    </source>
</evidence>
<keyword evidence="2" id="KW-0963">Cytoplasm</keyword>
<dbReference type="GO" id="GO:0007200">
    <property type="term" value="P:phospholipase C-activating G protein-coupled receptor signaling pathway"/>
    <property type="evidence" value="ECO:0007669"/>
    <property type="project" value="TreeGrafter"/>
</dbReference>
<keyword evidence="7" id="KW-0418">Kinase</keyword>
<organism evidence="10 11">
    <name type="scientific">Caenorhabditis japonica</name>
    <dbReference type="NCBI Taxonomy" id="281687"/>
    <lineage>
        <taxon>Eukaryota</taxon>
        <taxon>Metazoa</taxon>
        <taxon>Ecdysozoa</taxon>
        <taxon>Nematoda</taxon>
        <taxon>Chromadorea</taxon>
        <taxon>Rhabditida</taxon>
        <taxon>Rhabditina</taxon>
        <taxon>Rhabditomorpha</taxon>
        <taxon>Rhabditoidea</taxon>
        <taxon>Rhabditidae</taxon>
        <taxon>Peloderinae</taxon>
        <taxon>Caenorhabditis</taxon>
    </lineage>
</organism>
<dbReference type="AlphaFoldDB" id="A0A8R1DIC6"/>
<dbReference type="GO" id="GO:0035556">
    <property type="term" value="P:intracellular signal transduction"/>
    <property type="evidence" value="ECO:0007669"/>
    <property type="project" value="TreeGrafter"/>
</dbReference>
<proteinExistence type="predicted"/>
<evidence type="ECO:0000256" key="2">
    <source>
        <dbReference type="ARBA" id="ARBA00022490"/>
    </source>
</evidence>
<dbReference type="PANTHER" id="PTHR22968:SF24">
    <property type="entry name" value="SERINE_THREONINE-PROTEIN KINASE"/>
    <property type="match status" value="1"/>
</dbReference>
<dbReference type="PANTHER" id="PTHR22968">
    <property type="entry name" value="PROTEIN KINASE C, MU"/>
    <property type="match status" value="1"/>
</dbReference>
<evidence type="ECO:0000259" key="9">
    <source>
        <dbReference type="Pfam" id="PF25525"/>
    </source>
</evidence>
<protein>
    <recommendedName>
        <fullName evidence="9">Serine/threonine-protein kinase D1-3-like ubiquitin-like domain-containing protein</fullName>
    </recommendedName>
</protein>
<reference evidence="10" key="2">
    <citation type="submission" date="2022-06" db="UniProtKB">
        <authorList>
            <consortium name="EnsemblMetazoa"/>
        </authorList>
    </citation>
    <scope>IDENTIFICATION</scope>
    <source>
        <strain evidence="10">DF5081</strain>
    </source>
</reference>
<evidence type="ECO:0000256" key="8">
    <source>
        <dbReference type="SAM" id="MobiDB-lite"/>
    </source>
</evidence>
<evidence type="ECO:0000256" key="4">
    <source>
        <dbReference type="ARBA" id="ARBA00022679"/>
    </source>
</evidence>
<feature type="compositionally biased region" description="Low complexity" evidence="8">
    <location>
        <begin position="15"/>
        <end position="34"/>
    </location>
</feature>
<evidence type="ECO:0000256" key="1">
    <source>
        <dbReference type="ARBA" id="ARBA00004496"/>
    </source>
</evidence>
<evidence type="ECO:0000256" key="5">
    <source>
        <dbReference type="ARBA" id="ARBA00022737"/>
    </source>
</evidence>
<keyword evidence="4" id="KW-0808">Transferase</keyword>
<keyword evidence="6" id="KW-0863">Zinc-finger</keyword>
<feature type="domain" description="Serine/threonine-protein kinase D1-3-like ubiquitin-like" evidence="9">
    <location>
        <begin position="155"/>
        <end position="236"/>
    </location>
</feature>
<evidence type="ECO:0000313" key="11">
    <source>
        <dbReference type="Proteomes" id="UP000005237"/>
    </source>
</evidence>
<evidence type="ECO:0000256" key="6">
    <source>
        <dbReference type="ARBA" id="ARBA00022771"/>
    </source>
</evidence>
<evidence type="ECO:0000256" key="3">
    <source>
        <dbReference type="ARBA" id="ARBA00022527"/>
    </source>
</evidence>
<accession>A0A8R1DIC6</accession>
<dbReference type="GO" id="GO:0008270">
    <property type="term" value="F:zinc ion binding"/>
    <property type="evidence" value="ECO:0007669"/>
    <property type="project" value="UniProtKB-KW"/>
</dbReference>
<dbReference type="Proteomes" id="UP000005237">
    <property type="component" value="Unassembled WGS sequence"/>
</dbReference>
<keyword evidence="3" id="KW-0723">Serine/threonine-protein kinase</keyword>
<sequence length="277" mass="31235">MDSHDYQHFFYTDMPSSSTSSESPTSRRSSTSRSLNLKHVSSFPFKPLTPVTSSEPVEVPRDQSYSIASETGMWNKRNESSNNLNGERKSAVNEQHVCSEKDRNQRPLQLPTVLVTSTPSTVFDSDDSFNPHLYYTSSEQFDYVFNNSPSIMSGLTFQLQSGIHKKSISVEGLEIALRDLRNEAFQFIKEIYPDRGCESLQDHIMLYKHDLRSINILQLITTASDVADGTLVEVVIGCEFEKKTCGNQYGRDDDDDVVDYGCACVWAGRLAIRLRAT</sequence>
<keyword evidence="11" id="KW-1185">Reference proteome</keyword>
<dbReference type="EnsemblMetazoa" id="CJA02763b.1">
    <property type="protein sequence ID" value="CJA02763b.1"/>
    <property type="gene ID" value="WBGene00121967"/>
</dbReference>
<dbReference type="GO" id="GO:0004674">
    <property type="term" value="F:protein serine/threonine kinase activity"/>
    <property type="evidence" value="ECO:0007669"/>
    <property type="project" value="UniProtKB-KW"/>
</dbReference>
<name>A0A8R1DIC6_CAEJA</name>